<protein>
    <submittedName>
        <fullName evidence="8">Polyprenyl synthetase family protein</fullName>
    </submittedName>
</protein>
<dbReference type="EMBL" id="CP031320">
    <property type="protein sequence ID" value="AXK32732.1"/>
    <property type="molecule type" value="Genomic_DNA"/>
</dbReference>
<dbReference type="Gene3D" id="1.10.600.10">
    <property type="entry name" value="Farnesyl Diphosphate Synthase"/>
    <property type="match status" value="1"/>
</dbReference>
<evidence type="ECO:0000256" key="2">
    <source>
        <dbReference type="ARBA" id="ARBA00006706"/>
    </source>
</evidence>
<gene>
    <name evidence="8" type="ORF">DVA86_08815</name>
</gene>
<dbReference type="SFLD" id="SFLDS00005">
    <property type="entry name" value="Isoprenoid_Synthase_Type_I"/>
    <property type="match status" value="1"/>
</dbReference>
<keyword evidence="9" id="KW-1185">Reference proteome</keyword>
<dbReference type="PANTHER" id="PTHR12001:SF85">
    <property type="entry name" value="SHORT CHAIN ISOPRENYL DIPHOSPHATE SYNTHASE"/>
    <property type="match status" value="1"/>
</dbReference>
<dbReference type="CDD" id="cd00685">
    <property type="entry name" value="Trans_IPPS_HT"/>
    <property type="match status" value="1"/>
</dbReference>
<dbReference type="Pfam" id="PF00348">
    <property type="entry name" value="polyprenyl_synt"/>
    <property type="match status" value="1"/>
</dbReference>
<keyword evidence="5" id="KW-0460">Magnesium</keyword>
<dbReference type="PROSITE" id="PS00723">
    <property type="entry name" value="POLYPRENYL_SYNTHASE_1"/>
    <property type="match status" value="1"/>
</dbReference>
<evidence type="ECO:0000256" key="6">
    <source>
        <dbReference type="RuleBase" id="RU004466"/>
    </source>
</evidence>
<feature type="region of interest" description="Disordered" evidence="7">
    <location>
        <begin position="1"/>
        <end position="27"/>
    </location>
</feature>
<comment type="cofactor">
    <cofactor evidence="1">
        <name>Mg(2+)</name>
        <dbReference type="ChEBI" id="CHEBI:18420"/>
    </cofactor>
</comment>
<dbReference type="InterPro" id="IPR008949">
    <property type="entry name" value="Isoprenoid_synthase_dom_sf"/>
</dbReference>
<dbReference type="RefSeq" id="WP_208877150.1">
    <property type="nucleotide sequence ID" value="NZ_CP031320.1"/>
</dbReference>
<evidence type="ECO:0000256" key="7">
    <source>
        <dbReference type="SAM" id="MobiDB-lite"/>
    </source>
</evidence>
<feature type="compositionally biased region" description="Low complexity" evidence="7">
    <location>
        <begin position="10"/>
        <end position="27"/>
    </location>
</feature>
<proteinExistence type="inferred from homology"/>
<organism evidence="8 9">
    <name type="scientific">Streptomyces armeniacus</name>
    <dbReference type="NCBI Taxonomy" id="83291"/>
    <lineage>
        <taxon>Bacteria</taxon>
        <taxon>Bacillati</taxon>
        <taxon>Actinomycetota</taxon>
        <taxon>Actinomycetes</taxon>
        <taxon>Kitasatosporales</taxon>
        <taxon>Streptomycetaceae</taxon>
        <taxon>Streptomyces</taxon>
    </lineage>
</organism>
<dbReference type="InterPro" id="IPR033749">
    <property type="entry name" value="Polyprenyl_synt_CS"/>
</dbReference>
<dbReference type="PANTHER" id="PTHR12001">
    <property type="entry name" value="GERANYLGERANYL PYROPHOSPHATE SYNTHASE"/>
    <property type="match status" value="1"/>
</dbReference>
<evidence type="ECO:0000256" key="5">
    <source>
        <dbReference type="ARBA" id="ARBA00022842"/>
    </source>
</evidence>
<dbReference type="Proteomes" id="UP000254425">
    <property type="component" value="Chromosome"/>
</dbReference>
<feature type="region of interest" description="Disordered" evidence="7">
    <location>
        <begin position="383"/>
        <end position="420"/>
    </location>
</feature>
<sequence length="420" mass="43866">MHPAGAVSLSSAARRPGSGRARGAPTAAIDEDVRGAVERTLAEIMAERVEQVAAVDCRFARDVGERVARFTGSGGKRMRAQFVWWAMRACGGGTAEANAALRIAAALELIQTCALVHDDVMDGSPRRRGGPSFHAQLESQYAASAATSPQGSPFAASAAILAGDLALVWADDVLTDTEFPSGARSRVLHIWRAMRTEMIAGQYLDLHGQMTGSASAALAIRTVTLKTALYSVERPLAIGAALAGSDARTARALSAAGRCAGIAFQLRDDLEGVFGDSLQTGKPSGDDVRAGKPTFLVTVARARAEARGDLRSLSVLDGALGDPGLSHDGLERVREVLTGTGARSAVEDKIERMTARSTRHLRAAALGGFAGQALNRLLTSVASTVPRPPAPKAWSARRPGPYGLWEESPSPDGVIGGADR</sequence>
<dbReference type="GO" id="GO:0008299">
    <property type="term" value="P:isoprenoid biosynthetic process"/>
    <property type="evidence" value="ECO:0007669"/>
    <property type="project" value="InterPro"/>
</dbReference>
<dbReference type="InterPro" id="IPR000092">
    <property type="entry name" value="Polyprenyl_synt"/>
</dbReference>
<dbReference type="SUPFAM" id="SSF48576">
    <property type="entry name" value="Terpenoid synthases"/>
    <property type="match status" value="1"/>
</dbReference>
<dbReference type="GO" id="GO:0004659">
    <property type="term" value="F:prenyltransferase activity"/>
    <property type="evidence" value="ECO:0007669"/>
    <property type="project" value="InterPro"/>
</dbReference>
<accession>A0A345XM66</accession>
<evidence type="ECO:0000313" key="9">
    <source>
        <dbReference type="Proteomes" id="UP000254425"/>
    </source>
</evidence>
<dbReference type="AlphaFoldDB" id="A0A345XM66"/>
<comment type="similarity">
    <text evidence="2 6">Belongs to the FPP/GGPP synthase family.</text>
</comment>
<keyword evidence="3 6" id="KW-0808">Transferase</keyword>
<evidence type="ECO:0000313" key="8">
    <source>
        <dbReference type="EMBL" id="AXK32732.1"/>
    </source>
</evidence>
<reference evidence="8 9" key="1">
    <citation type="submission" date="2018-07" db="EMBL/GenBank/DDBJ databases">
        <title>Draft genome of the type strain Streptomyces armeniacus ATCC 15676.</title>
        <authorList>
            <person name="Labana P."/>
            <person name="Gosse J.T."/>
            <person name="Boddy C.N."/>
        </authorList>
    </citation>
    <scope>NUCLEOTIDE SEQUENCE [LARGE SCALE GENOMIC DNA]</scope>
    <source>
        <strain evidence="8 9">ATCC 15676</strain>
    </source>
</reference>
<dbReference type="GO" id="GO:0046872">
    <property type="term" value="F:metal ion binding"/>
    <property type="evidence" value="ECO:0007669"/>
    <property type="project" value="UniProtKB-KW"/>
</dbReference>
<dbReference type="KEGG" id="sarm:DVA86_08815"/>
<evidence type="ECO:0000256" key="4">
    <source>
        <dbReference type="ARBA" id="ARBA00022723"/>
    </source>
</evidence>
<evidence type="ECO:0000256" key="3">
    <source>
        <dbReference type="ARBA" id="ARBA00022679"/>
    </source>
</evidence>
<evidence type="ECO:0000256" key="1">
    <source>
        <dbReference type="ARBA" id="ARBA00001946"/>
    </source>
</evidence>
<keyword evidence="4" id="KW-0479">Metal-binding</keyword>
<name>A0A345XM66_9ACTN</name>